<dbReference type="RefSeq" id="WP_132084919.1">
    <property type="nucleotide sequence ID" value="NZ_SLUK01000009.1"/>
</dbReference>
<proteinExistence type="predicted"/>
<dbReference type="Proteomes" id="UP000294682">
    <property type="component" value="Unassembled WGS sequence"/>
</dbReference>
<evidence type="ECO:0000313" key="1">
    <source>
        <dbReference type="EMBL" id="TCL42639.1"/>
    </source>
</evidence>
<protein>
    <submittedName>
        <fullName evidence="1">Uncharacterized protein</fullName>
    </submittedName>
</protein>
<accession>A0A9X8UI22</accession>
<organism evidence="1 2">
    <name type="scientific">Harryflintia acetispora</name>
    <dbReference type="NCBI Taxonomy" id="1849041"/>
    <lineage>
        <taxon>Bacteria</taxon>
        <taxon>Bacillati</taxon>
        <taxon>Bacillota</taxon>
        <taxon>Clostridia</taxon>
        <taxon>Eubacteriales</taxon>
        <taxon>Oscillospiraceae</taxon>
        <taxon>Harryflintia</taxon>
    </lineage>
</organism>
<comment type="caution">
    <text evidence="1">The sequence shown here is derived from an EMBL/GenBank/DDBJ whole genome shotgun (WGS) entry which is preliminary data.</text>
</comment>
<evidence type="ECO:0000313" key="2">
    <source>
        <dbReference type="Proteomes" id="UP000294682"/>
    </source>
</evidence>
<reference evidence="1 2" key="1">
    <citation type="submission" date="2019-03" db="EMBL/GenBank/DDBJ databases">
        <title>Genomic Encyclopedia of Type Strains, Phase IV (KMG-IV): sequencing the most valuable type-strain genomes for metagenomic binning, comparative biology and taxonomic classification.</title>
        <authorList>
            <person name="Goeker M."/>
        </authorList>
    </citation>
    <scope>NUCLEOTIDE SEQUENCE [LARGE SCALE GENOMIC DNA]</scope>
    <source>
        <strain evidence="1 2">DSM 100433</strain>
    </source>
</reference>
<keyword evidence="2" id="KW-1185">Reference proteome</keyword>
<name>A0A9X8UI22_9FIRM</name>
<dbReference type="EMBL" id="SLUK01000009">
    <property type="protein sequence ID" value="TCL42639.1"/>
    <property type="molecule type" value="Genomic_DNA"/>
</dbReference>
<sequence length="155" mass="17000">MPSTYKTPNYGLNKWTGSDKPKMDDFNLDNEKLDAALGAHAANATLHLSEEEHGWLRAPMEYGSYSGDGTSSRQVTVGFKPKFLLVYAVGQPLIYYDWNYRTADLYSGVATENGASMGITLSDTGFSVENVEDSVIGVGPILNQTGKTYAWMALR</sequence>
<gene>
    <name evidence="1" type="ORF">EDD78_109110</name>
</gene>
<dbReference type="AlphaFoldDB" id="A0A9X8UI22"/>